<dbReference type="eggNOG" id="ENOG502S5DR">
    <property type="taxonomic scope" value="Eukaryota"/>
</dbReference>
<evidence type="ECO:0000256" key="2">
    <source>
        <dbReference type="ARBA" id="ARBA00022692"/>
    </source>
</evidence>
<proteinExistence type="predicted"/>
<dbReference type="PANTHER" id="PTHR46494:SF3">
    <property type="entry name" value="ZINC TRANSPORT PROTEIN ZNTB"/>
    <property type="match status" value="1"/>
</dbReference>
<dbReference type="HOGENOM" id="CLU_364924_0_0_1"/>
<reference evidence="7 8" key="1">
    <citation type="journal article" date="2011" name="Nat. Biotechnol.">
        <title>Comparative genomic analysis of the thermophilic biomass-degrading fungi Myceliophthora thermophila and Thielavia terrestris.</title>
        <authorList>
            <person name="Berka R.M."/>
            <person name="Grigoriev I.V."/>
            <person name="Otillar R."/>
            <person name="Salamov A."/>
            <person name="Grimwood J."/>
            <person name="Reid I."/>
            <person name="Ishmael N."/>
            <person name="John T."/>
            <person name="Darmond C."/>
            <person name="Moisan M.-C."/>
            <person name="Henrissat B."/>
            <person name="Coutinho P.M."/>
            <person name="Lombard V."/>
            <person name="Natvig D.O."/>
            <person name="Lindquist E."/>
            <person name="Schmutz J."/>
            <person name="Lucas S."/>
            <person name="Harris P."/>
            <person name="Powlowski J."/>
            <person name="Bellemare A."/>
            <person name="Taylor D."/>
            <person name="Butler G."/>
            <person name="de Vries R.P."/>
            <person name="Allijn I.E."/>
            <person name="van den Brink J."/>
            <person name="Ushinsky S."/>
            <person name="Storms R."/>
            <person name="Powell A.J."/>
            <person name="Paulsen I.T."/>
            <person name="Elbourne L.D.H."/>
            <person name="Baker S.E."/>
            <person name="Magnuson J."/>
            <person name="LaBoissiere S."/>
            <person name="Clutterbuck A.J."/>
            <person name="Martinez D."/>
            <person name="Wogulis M."/>
            <person name="de Leon A.L."/>
            <person name="Rey M.W."/>
            <person name="Tsang A."/>
        </authorList>
    </citation>
    <scope>NUCLEOTIDE SEQUENCE [LARGE SCALE GENOMIC DNA]</scope>
    <source>
        <strain evidence="8">ATCC 42464 / BCRC 31852 / DSM 1799</strain>
    </source>
</reference>
<feature type="transmembrane region" description="Helical" evidence="6">
    <location>
        <begin position="678"/>
        <end position="702"/>
    </location>
</feature>
<evidence type="ECO:0000256" key="5">
    <source>
        <dbReference type="SAM" id="MobiDB-lite"/>
    </source>
</evidence>
<dbReference type="GO" id="GO:0015087">
    <property type="term" value="F:cobalt ion transmembrane transporter activity"/>
    <property type="evidence" value="ECO:0007669"/>
    <property type="project" value="TreeGrafter"/>
</dbReference>
<dbReference type="Pfam" id="PF01544">
    <property type="entry name" value="CorA"/>
    <property type="match status" value="1"/>
</dbReference>
<dbReference type="OrthoDB" id="5286874at2759"/>
<protein>
    <submittedName>
        <fullName evidence="7">Uncharacterized protein</fullName>
    </submittedName>
</protein>
<comment type="subcellular location">
    <subcellularLocation>
        <location evidence="1">Cell membrane</location>
        <topology evidence="1">Multi-pass membrane protein</topology>
    </subcellularLocation>
</comment>
<evidence type="ECO:0000313" key="7">
    <source>
        <dbReference type="EMBL" id="AEO59324.1"/>
    </source>
</evidence>
<dbReference type="InterPro" id="IPR045863">
    <property type="entry name" value="CorA_TM1_TM2"/>
</dbReference>
<evidence type="ECO:0000256" key="6">
    <source>
        <dbReference type="SAM" id="Phobius"/>
    </source>
</evidence>
<dbReference type="GO" id="GO:0015095">
    <property type="term" value="F:magnesium ion transmembrane transporter activity"/>
    <property type="evidence" value="ECO:0007669"/>
    <property type="project" value="TreeGrafter"/>
</dbReference>
<dbReference type="InterPro" id="IPR002523">
    <property type="entry name" value="MgTranspt_CorA/ZnTranspt_ZntB"/>
</dbReference>
<dbReference type="RefSeq" id="XP_003664569.1">
    <property type="nucleotide sequence ID" value="XM_003664521.1"/>
</dbReference>
<feature type="region of interest" description="Disordered" evidence="5">
    <location>
        <begin position="135"/>
        <end position="175"/>
    </location>
</feature>
<dbReference type="SUPFAM" id="SSF144083">
    <property type="entry name" value="Magnesium transport protein CorA, transmembrane region"/>
    <property type="match status" value="1"/>
</dbReference>
<dbReference type="Gene3D" id="1.20.58.340">
    <property type="entry name" value="Magnesium transport protein CorA, transmembrane region"/>
    <property type="match status" value="1"/>
</dbReference>
<organism evidence="7 8">
    <name type="scientific">Thermothelomyces thermophilus (strain ATCC 42464 / BCRC 31852 / DSM 1799)</name>
    <name type="common">Sporotrichum thermophile</name>
    <dbReference type="NCBI Taxonomy" id="573729"/>
    <lineage>
        <taxon>Eukaryota</taxon>
        <taxon>Fungi</taxon>
        <taxon>Dikarya</taxon>
        <taxon>Ascomycota</taxon>
        <taxon>Pezizomycotina</taxon>
        <taxon>Sordariomycetes</taxon>
        <taxon>Sordariomycetidae</taxon>
        <taxon>Sordariales</taxon>
        <taxon>Chaetomiaceae</taxon>
        <taxon>Thermothelomyces</taxon>
    </lineage>
</organism>
<evidence type="ECO:0000313" key="8">
    <source>
        <dbReference type="Proteomes" id="UP000007322"/>
    </source>
</evidence>
<dbReference type="PANTHER" id="PTHR46494">
    <property type="entry name" value="CORA FAMILY METAL ION TRANSPORTER (EUROFUNG)"/>
    <property type="match status" value="1"/>
</dbReference>
<dbReference type="GO" id="GO:0005886">
    <property type="term" value="C:plasma membrane"/>
    <property type="evidence" value="ECO:0007669"/>
    <property type="project" value="UniProtKB-SubCell"/>
</dbReference>
<evidence type="ECO:0000256" key="4">
    <source>
        <dbReference type="ARBA" id="ARBA00023136"/>
    </source>
</evidence>
<dbReference type="GO" id="GO:0000287">
    <property type="term" value="F:magnesium ion binding"/>
    <property type="evidence" value="ECO:0007669"/>
    <property type="project" value="TreeGrafter"/>
</dbReference>
<accession>G2QG11</accession>
<dbReference type="Proteomes" id="UP000007322">
    <property type="component" value="Chromosome 4"/>
</dbReference>
<keyword evidence="8" id="KW-1185">Reference proteome</keyword>
<dbReference type="AlphaFoldDB" id="G2QG11"/>
<name>G2QG11_THET4</name>
<keyword evidence="2 6" id="KW-0812">Transmembrane</keyword>
<dbReference type="OMA" id="SIPTHEC"/>
<feature type="compositionally biased region" description="Low complexity" evidence="5">
    <location>
        <begin position="157"/>
        <end position="173"/>
    </location>
</feature>
<sequence>MVRRSARIETKLTPKLWSREEDDDDYERPELRTPEYSQRENIHRSPFGPRIEDKLRILGLRSTRRADLEQTDRSRFFSRLKHLSGDLEASRRKEEERRIDSDVELRSLEVLDEDNDGPVFYSFGDLASREDEYGYLNGENASDDDSTVSPEEEHFEGSPSPVQQQVSPPGSNQRGPAAYHVIKSLYAGDGYEGGHHSAKLTAVLSDRAVISQSMFRWIHFARSSMDIDDFSAQVALIPGLSSAETAGLRSMIASIKRDNVLKVQVSDGNLAKSVKGLTPSPARPSLFRDKTLGEYFINLEHQILHKTSLGDGSAYRATEAMERSAVHKLLESERQRLYETYSPKQQRDFNRRVALFLLADAVFNFFFPQDMLGITTSGKFWGAVARLVMPESSETPEANATLSDSKKSNVAEVPRPSWRSNLDLLESFLGALREDIFAFTEIFASIEEPDREYIKTPPTLTNAWVHIILALATFPHNQERSLQLADRARSEVNDGMGEIIAARSEPLDVCNLVMLPSDMVALMCLKLTDNPTPNMPHIFSVYGSYLRMIESEIDTAPDRKIEIKLRLLRQELGAIRSVVVVTANDVHFIATKRSEPTSWFSVRLPADGTMESMAEGILGPDRYGNPNPCGFSYILLRDCLSELRAMVYELSRTTEAVERLSTVNRERIGETKDRQERAIYAFTMVTVVFLPLSAVASIFGMNSSDIRDMELGQWAYWATALPVTAAVMVLGLLVTGDLEVAHRWFEQRISRPRGKVTWETDSGEK</sequence>
<feature type="compositionally biased region" description="Basic and acidic residues" evidence="5">
    <location>
        <begin position="28"/>
        <end position="43"/>
    </location>
</feature>
<dbReference type="EMBL" id="CP003005">
    <property type="protein sequence ID" value="AEO59324.1"/>
    <property type="molecule type" value="Genomic_DNA"/>
</dbReference>
<keyword evidence="4 6" id="KW-0472">Membrane</keyword>
<feature type="region of interest" description="Disordered" evidence="5">
    <location>
        <begin position="18"/>
        <end position="47"/>
    </location>
</feature>
<feature type="transmembrane region" description="Helical" evidence="6">
    <location>
        <begin position="714"/>
        <end position="734"/>
    </location>
</feature>
<dbReference type="GO" id="GO:0050897">
    <property type="term" value="F:cobalt ion binding"/>
    <property type="evidence" value="ECO:0007669"/>
    <property type="project" value="TreeGrafter"/>
</dbReference>
<dbReference type="GeneID" id="11506097"/>
<gene>
    <name evidence="7" type="ORF">MYCTH_2128378</name>
</gene>
<dbReference type="VEuPathDB" id="FungiDB:MYCTH_2128378"/>
<dbReference type="InParanoid" id="G2QG11"/>
<dbReference type="KEGG" id="mtm:MYCTH_2128378"/>
<keyword evidence="3 6" id="KW-1133">Transmembrane helix</keyword>
<evidence type="ECO:0000256" key="1">
    <source>
        <dbReference type="ARBA" id="ARBA00004651"/>
    </source>
</evidence>
<evidence type="ECO:0000256" key="3">
    <source>
        <dbReference type="ARBA" id="ARBA00022989"/>
    </source>
</evidence>